<accession>A0A5C2SSQ6</accession>
<evidence type="ECO:0000313" key="2">
    <source>
        <dbReference type="EMBL" id="RPD66167.1"/>
    </source>
</evidence>
<feature type="region of interest" description="Disordered" evidence="1">
    <location>
        <begin position="87"/>
        <end position="109"/>
    </location>
</feature>
<protein>
    <submittedName>
        <fullName evidence="2">Uncharacterized protein</fullName>
    </submittedName>
</protein>
<organism evidence="2 3">
    <name type="scientific">Lentinus tigrinus ALCF2SS1-6</name>
    <dbReference type="NCBI Taxonomy" id="1328759"/>
    <lineage>
        <taxon>Eukaryota</taxon>
        <taxon>Fungi</taxon>
        <taxon>Dikarya</taxon>
        <taxon>Basidiomycota</taxon>
        <taxon>Agaricomycotina</taxon>
        <taxon>Agaricomycetes</taxon>
        <taxon>Polyporales</taxon>
        <taxon>Polyporaceae</taxon>
        <taxon>Lentinus</taxon>
    </lineage>
</organism>
<dbReference type="Proteomes" id="UP000313359">
    <property type="component" value="Unassembled WGS sequence"/>
</dbReference>
<gene>
    <name evidence="2" type="ORF">L227DRAFT_134902</name>
</gene>
<keyword evidence="3" id="KW-1185">Reference proteome</keyword>
<evidence type="ECO:0000256" key="1">
    <source>
        <dbReference type="SAM" id="MobiDB-lite"/>
    </source>
</evidence>
<evidence type="ECO:0000313" key="3">
    <source>
        <dbReference type="Proteomes" id="UP000313359"/>
    </source>
</evidence>
<dbReference type="EMBL" id="ML122251">
    <property type="protein sequence ID" value="RPD66167.1"/>
    <property type="molecule type" value="Genomic_DNA"/>
</dbReference>
<dbReference type="AlphaFoldDB" id="A0A5C2SSQ6"/>
<sequence length="196" mass="21923">MAYGVHALRSRGFDGPRRVVKQHSVSGWMPSSPTLSKRRNFPRRRTSECRLFWEAFGSKAHAQSMPSLVSACALLFSRRMLGMVKHDSGMPTPCRHNSRASGNSREEKAISPCGGMQFERLLRRWPSPTRSIKRAGGVLRVVRLPHGLSPPSFPSRSSSPPRRAFDAVTLLNPNGRYLPVLWFLCVKAPFQPSTPT</sequence>
<proteinExistence type="predicted"/>
<reference evidence="2" key="1">
    <citation type="journal article" date="2018" name="Genome Biol. Evol.">
        <title>Genomics and development of Lentinus tigrinus, a white-rot wood-decaying mushroom with dimorphic fruiting bodies.</title>
        <authorList>
            <person name="Wu B."/>
            <person name="Xu Z."/>
            <person name="Knudson A."/>
            <person name="Carlson A."/>
            <person name="Chen N."/>
            <person name="Kovaka S."/>
            <person name="LaButti K."/>
            <person name="Lipzen A."/>
            <person name="Pennachio C."/>
            <person name="Riley R."/>
            <person name="Schakwitz W."/>
            <person name="Umezawa K."/>
            <person name="Ohm R.A."/>
            <person name="Grigoriev I.V."/>
            <person name="Nagy L.G."/>
            <person name="Gibbons J."/>
            <person name="Hibbett D."/>
        </authorList>
    </citation>
    <scope>NUCLEOTIDE SEQUENCE [LARGE SCALE GENOMIC DNA]</scope>
    <source>
        <strain evidence="2">ALCF2SS1-6</strain>
    </source>
</reference>
<name>A0A5C2SSQ6_9APHY</name>